<dbReference type="InterPro" id="IPR006015">
    <property type="entry name" value="Universal_stress_UspA"/>
</dbReference>
<dbReference type="PRINTS" id="PR01438">
    <property type="entry name" value="UNVRSLSTRESS"/>
</dbReference>
<dbReference type="InterPro" id="IPR006016">
    <property type="entry name" value="UspA"/>
</dbReference>
<dbReference type="InterPro" id="IPR014729">
    <property type="entry name" value="Rossmann-like_a/b/a_fold"/>
</dbReference>
<proteinExistence type="predicted"/>
<dbReference type="AlphaFoldDB" id="A0ABD2PW75"/>
<accession>A0ABD2PW75</accession>
<dbReference type="SUPFAM" id="SSF52402">
    <property type="entry name" value="Adenine nucleotide alpha hydrolases-like"/>
    <property type="match status" value="1"/>
</dbReference>
<dbReference type="EMBL" id="JBJKFK010003271">
    <property type="protein sequence ID" value="KAL3310071.1"/>
    <property type="molecule type" value="Genomic_DNA"/>
</dbReference>
<feature type="domain" description="UspA" evidence="1">
    <location>
        <begin position="21"/>
        <end position="169"/>
    </location>
</feature>
<sequence length="174" mass="19341">MDNLPELMESHDEPSFEKANRYILMPVDGSENSERAFNWYAENLHKSQDGLYLVHIVEPITSAPAYSFATNKASNVGDDMNRQIAELVEKGRVLGKKYLDMCQKAGIATKFTLHVGSKPGENIIKLVKELDIQIVVMGSRGLGTIKRTFMGSVSDHILHHAGIPTIVVPPPRKK</sequence>
<dbReference type="PANTHER" id="PTHR46989:SF3">
    <property type="entry name" value="USPA DOMAIN-CONTAINING PROTEIN"/>
    <property type="match status" value="1"/>
</dbReference>
<dbReference type="Gene3D" id="3.40.50.620">
    <property type="entry name" value="HUPs"/>
    <property type="match status" value="1"/>
</dbReference>
<evidence type="ECO:0000259" key="1">
    <source>
        <dbReference type="Pfam" id="PF00582"/>
    </source>
</evidence>
<dbReference type="CDD" id="cd23659">
    <property type="entry name" value="USP_At3g01520-like"/>
    <property type="match status" value="1"/>
</dbReference>
<evidence type="ECO:0000313" key="2">
    <source>
        <dbReference type="EMBL" id="KAL3310071.1"/>
    </source>
</evidence>
<organism evidence="2 3">
    <name type="scientific">Cichlidogyrus casuarinus</name>
    <dbReference type="NCBI Taxonomy" id="1844966"/>
    <lineage>
        <taxon>Eukaryota</taxon>
        <taxon>Metazoa</taxon>
        <taxon>Spiralia</taxon>
        <taxon>Lophotrochozoa</taxon>
        <taxon>Platyhelminthes</taxon>
        <taxon>Monogenea</taxon>
        <taxon>Monopisthocotylea</taxon>
        <taxon>Dactylogyridea</taxon>
        <taxon>Ancyrocephalidae</taxon>
        <taxon>Cichlidogyrus</taxon>
    </lineage>
</organism>
<evidence type="ECO:0000313" key="3">
    <source>
        <dbReference type="Proteomes" id="UP001626550"/>
    </source>
</evidence>
<gene>
    <name evidence="2" type="ORF">Ciccas_011369</name>
</gene>
<name>A0ABD2PW75_9PLAT</name>
<dbReference type="PANTHER" id="PTHR46989">
    <property type="entry name" value="USP DOMAIN-CONTAINING PROTEIN"/>
    <property type="match status" value="1"/>
</dbReference>
<dbReference type="Pfam" id="PF00582">
    <property type="entry name" value="Usp"/>
    <property type="match status" value="1"/>
</dbReference>
<protein>
    <recommendedName>
        <fullName evidence="1">UspA domain-containing protein</fullName>
    </recommendedName>
</protein>
<comment type="caution">
    <text evidence="2">The sequence shown here is derived from an EMBL/GenBank/DDBJ whole genome shotgun (WGS) entry which is preliminary data.</text>
</comment>
<dbReference type="Proteomes" id="UP001626550">
    <property type="component" value="Unassembled WGS sequence"/>
</dbReference>
<reference evidence="2 3" key="1">
    <citation type="submission" date="2024-11" db="EMBL/GenBank/DDBJ databases">
        <title>Adaptive evolution of stress response genes in parasites aligns with host niche diversity.</title>
        <authorList>
            <person name="Hahn C."/>
            <person name="Resl P."/>
        </authorList>
    </citation>
    <scope>NUCLEOTIDE SEQUENCE [LARGE SCALE GENOMIC DNA]</scope>
    <source>
        <strain evidence="2">EGGRZ-B1_66</strain>
        <tissue evidence="2">Body</tissue>
    </source>
</reference>
<keyword evidence="3" id="KW-1185">Reference proteome</keyword>